<feature type="compositionally biased region" description="Acidic residues" evidence="1">
    <location>
        <begin position="206"/>
        <end position="234"/>
    </location>
</feature>
<dbReference type="PROSITE" id="PS51294">
    <property type="entry name" value="HTH_MYB"/>
    <property type="match status" value="1"/>
</dbReference>
<evidence type="ECO:0000259" key="2">
    <source>
        <dbReference type="PROSITE" id="PS50090"/>
    </source>
</evidence>
<dbReference type="SMART" id="SM00717">
    <property type="entry name" value="SANT"/>
    <property type="match status" value="1"/>
</dbReference>
<dbReference type="Proteomes" id="UP001146793">
    <property type="component" value="Unassembled WGS sequence"/>
</dbReference>
<evidence type="ECO:0000259" key="3">
    <source>
        <dbReference type="PROSITE" id="PS51294"/>
    </source>
</evidence>
<protein>
    <recommendedName>
        <fullName evidence="6">Myb-like domain-containing protein</fullName>
    </recommendedName>
</protein>
<organism evidence="4 5">
    <name type="scientific">Anaeramoeba flamelloides</name>
    <dbReference type="NCBI Taxonomy" id="1746091"/>
    <lineage>
        <taxon>Eukaryota</taxon>
        <taxon>Metamonada</taxon>
        <taxon>Anaeramoebidae</taxon>
        <taxon>Anaeramoeba</taxon>
    </lineage>
</organism>
<dbReference type="SUPFAM" id="SSF46689">
    <property type="entry name" value="Homeodomain-like"/>
    <property type="match status" value="1"/>
</dbReference>
<feature type="region of interest" description="Disordered" evidence="1">
    <location>
        <begin position="674"/>
        <end position="693"/>
    </location>
</feature>
<feature type="compositionally biased region" description="Low complexity" evidence="1">
    <location>
        <begin position="732"/>
        <end position="766"/>
    </location>
</feature>
<feature type="region of interest" description="Disordered" evidence="1">
    <location>
        <begin position="135"/>
        <end position="157"/>
    </location>
</feature>
<feature type="compositionally biased region" description="Basic residues" evidence="1">
    <location>
        <begin position="779"/>
        <end position="797"/>
    </location>
</feature>
<feature type="domain" description="Myb-like" evidence="2">
    <location>
        <begin position="841"/>
        <end position="892"/>
    </location>
</feature>
<dbReference type="InterPro" id="IPR017930">
    <property type="entry name" value="Myb_dom"/>
</dbReference>
<evidence type="ECO:0000313" key="5">
    <source>
        <dbReference type="Proteomes" id="UP001146793"/>
    </source>
</evidence>
<feature type="region of interest" description="Disordered" evidence="1">
    <location>
        <begin position="732"/>
        <end position="809"/>
    </location>
</feature>
<feature type="region of interest" description="Disordered" evidence="1">
    <location>
        <begin position="476"/>
        <end position="541"/>
    </location>
</feature>
<feature type="compositionally biased region" description="Low complexity" evidence="1">
    <location>
        <begin position="505"/>
        <end position="537"/>
    </location>
</feature>
<reference evidence="4" key="1">
    <citation type="submission" date="2022-08" db="EMBL/GenBank/DDBJ databases">
        <title>Novel sulphate-reducing endosymbionts in the free-living metamonad Anaeramoeba.</title>
        <authorList>
            <person name="Jerlstrom-Hultqvist J."/>
            <person name="Cepicka I."/>
            <person name="Gallot-Lavallee L."/>
            <person name="Salas-Leiva D."/>
            <person name="Curtis B.A."/>
            <person name="Zahonova K."/>
            <person name="Pipaliya S."/>
            <person name="Dacks J."/>
            <person name="Roger A.J."/>
        </authorList>
    </citation>
    <scope>NUCLEOTIDE SEQUENCE</scope>
    <source>
        <strain evidence="4">Busselton2</strain>
    </source>
</reference>
<feature type="compositionally biased region" description="Acidic residues" evidence="1">
    <location>
        <begin position="139"/>
        <end position="149"/>
    </location>
</feature>
<feature type="compositionally biased region" description="Polar residues" evidence="1">
    <location>
        <begin position="674"/>
        <end position="690"/>
    </location>
</feature>
<feature type="region of interest" description="Disordered" evidence="1">
    <location>
        <begin position="193"/>
        <end position="252"/>
    </location>
</feature>
<feature type="region of interest" description="Disordered" evidence="1">
    <location>
        <begin position="291"/>
        <end position="357"/>
    </location>
</feature>
<dbReference type="Pfam" id="PF00249">
    <property type="entry name" value="Myb_DNA-binding"/>
    <property type="match status" value="1"/>
</dbReference>
<evidence type="ECO:0008006" key="6">
    <source>
        <dbReference type="Google" id="ProtNLM"/>
    </source>
</evidence>
<dbReference type="PROSITE" id="PS50090">
    <property type="entry name" value="MYB_LIKE"/>
    <property type="match status" value="1"/>
</dbReference>
<dbReference type="CDD" id="cd00167">
    <property type="entry name" value="SANT"/>
    <property type="match status" value="1"/>
</dbReference>
<feature type="compositionally biased region" description="Polar residues" evidence="1">
    <location>
        <begin position="494"/>
        <end position="504"/>
    </location>
</feature>
<accession>A0AAV7Y316</accession>
<gene>
    <name evidence="4" type="ORF">M0812_29560</name>
</gene>
<feature type="region of interest" description="Disordered" evidence="1">
    <location>
        <begin position="600"/>
        <end position="639"/>
    </location>
</feature>
<proteinExistence type="predicted"/>
<comment type="caution">
    <text evidence="4">The sequence shown here is derived from an EMBL/GenBank/DDBJ whole genome shotgun (WGS) entry which is preliminary data.</text>
</comment>
<evidence type="ECO:0000313" key="4">
    <source>
        <dbReference type="EMBL" id="KAJ3423929.1"/>
    </source>
</evidence>
<evidence type="ECO:0000256" key="1">
    <source>
        <dbReference type="SAM" id="MobiDB-lite"/>
    </source>
</evidence>
<sequence>MNKSPINLRNKPFLNLFEEPSMDLKLKKKFSTSTNFFKQTCSSHNQKKEIFTKHSFQQSTYKSPFSKFQDVKTVTLQLESTTHPCLPILETVNVDDKSPTNSFSNFYLFRLICNSKIKKLGSFGFNPRNKFKHGKRMIEEEEEEEEDNEKDIVGRGQSYSNIVRDKVEEVRDQNLVKKIREKKSRLDLEKENESNKEKWFQKNEIEEIEEEEEEDEDEEEEEEDDDDDDDDDEKENVGRGQSYSNIVEEKIEEEILKQEREKEKKEKIFGTQENRLLIDRQKALPQEKQYDIFKEEYSDEEQELKDNVHGYEYSEEEEEDEEEEEEEEEYEEEDDEEYVPYKKGAKDNQEKILQNRGKKIQKKYRIIVRNRKNNTITKQPRKITRTIYEPKEKRKGNQLESQLFNKTTYPNYFYQPKASQKIKESNKSNLDLSNSNKRKIIKVKSKNTENKHTIENIMIPKTRKRKTKMKTIIKTKFHSKFNQSQQTDTEKENNLQTTSRLIKTNINNKQNNNKNNNNKNNNNKNDNGNNGNNPNNNSFSRKAKFIVKSKLKNKKRNKAKVKYNIYVKKKLVSNTYVTRALKSNHETLTDHELTPTTQFGFSSSPFNMSPNQEKMTNTRQEPNKNYNSPHLNNNRGRGRGSTYNTYDTNNMNSLNNMNNNNIDSGLIIQEPTTTLHLSKNPNTNNSQFSKSKGRVVYKKNKLKKIRKIIKISQKPNSNLKQKLKFKKKQNNLINNNNKNNNDSTNQDINKNGGNNQNVTVNGNSNQKESMNENENQKKIKEKRKKNKNQNKLKKYPRQKKEVPRPSNAPNGWEKWCYEKKMSYSMYSKNPNSYYFRFNEKGDKEKFGPFSNEEEQLFKQRLREYGSGAWGLFSMAVPGRCGYICANYFRKKLNEDQDFFQEFGKDYKIINGKLVFKGEKKCRPNKVTREKQRNEAIHFRKLWHTHPEKDFNNWLNKIYSKYKKNEILSDSQIGNEKEKGNEKGNEKEN</sequence>
<feature type="region of interest" description="Disordered" evidence="1">
    <location>
        <begin position="969"/>
        <end position="988"/>
    </location>
</feature>
<dbReference type="AlphaFoldDB" id="A0AAV7Y316"/>
<feature type="compositionally biased region" description="Acidic residues" evidence="1">
    <location>
        <begin position="313"/>
        <end position="338"/>
    </location>
</feature>
<dbReference type="Gene3D" id="1.10.10.60">
    <property type="entry name" value="Homeodomain-like"/>
    <property type="match status" value="1"/>
</dbReference>
<feature type="compositionally biased region" description="Basic and acidic residues" evidence="1">
    <location>
        <begin position="193"/>
        <end position="205"/>
    </location>
</feature>
<feature type="domain" description="HTH myb-type" evidence="3">
    <location>
        <begin position="847"/>
        <end position="896"/>
    </location>
</feature>
<name>A0AAV7Y316_9EUKA</name>
<dbReference type="InterPro" id="IPR001005">
    <property type="entry name" value="SANT/Myb"/>
</dbReference>
<dbReference type="InterPro" id="IPR009057">
    <property type="entry name" value="Homeodomain-like_sf"/>
</dbReference>
<dbReference type="EMBL" id="JANTQA010000075">
    <property type="protein sequence ID" value="KAJ3423929.1"/>
    <property type="molecule type" value="Genomic_DNA"/>
</dbReference>
<feature type="compositionally biased region" description="Basic and acidic residues" evidence="1">
    <location>
        <begin position="974"/>
        <end position="988"/>
    </location>
</feature>